<reference evidence="2 3" key="1">
    <citation type="submission" date="2015-08" db="EMBL/GenBank/DDBJ databases">
        <title>Antibacterial properties of a collection of Vibrionaceae strains.</title>
        <authorList>
            <person name="Giubergia S."/>
        </authorList>
    </citation>
    <scope>NUCLEOTIDE SEQUENCE [LARGE SCALE GENOMIC DNA]</scope>
    <source>
        <strain evidence="2 3">S0821</strain>
    </source>
</reference>
<protein>
    <recommendedName>
        <fullName evidence="4">Type VI secretion system PAAR protein</fullName>
    </recommendedName>
</protein>
<dbReference type="AlphaFoldDB" id="A0A0Q2QU26"/>
<organism evidence="2 3">
    <name type="scientific">Vibrio furnissii</name>
    <dbReference type="NCBI Taxonomy" id="29494"/>
    <lineage>
        <taxon>Bacteria</taxon>
        <taxon>Pseudomonadati</taxon>
        <taxon>Pseudomonadota</taxon>
        <taxon>Gammaproteobacteria</taxon>
        <taxon>Vibrionales</taxon>
        <taxon>Vibrionaceae</taxon>
        <taxon>Vibrio</taxon>
    </lineage>
</organism>
<proteinExistence type="predicted"/>
<keyword evidence="3" id="KW-1185">Reference proteome</keyword>
<dbReference type="InterPro" id="IPR008727">
    <property type="entry name" value="PAAR_motif"/>
</dbReference>
<name>A0A0Q2QU26_VIBFU</name>
<dbReference type="Gene3D" id="2.60.200.60">
    <property type="match status" value="1"/>
</dbReference>
<feature type="region of interest" description="Disordered" evidence="1">
    <location>
        <begin position="42"/>
        <end position="66"/>
    </location>
</feature>
<dbReference type="Proteomes" id="UP000051221">
    <property type="component" value="Unassembled WGS sequence"/>
</dbReference>
<dbReference type="NCBIfam" id="NF033420">
    <property type="entry name" value="T6SS_PAAR_dom"/>
    <property type="match status" value="1"/>
</dbReference>
<sequence length="99" mass="9903">MPGAARLGDIGSEHDCFPPTPITAGSSGVMINYQPAVRQGDPLQDHGCPCDKTPHGNHPRAVSGGSSGVFIDGKTAARLGDAIDCGGTIASASSDVMIG</sequence>
<feature type="region of interest" description="Disordered" evidence="1">
    <location>
        <begin position="1"/>
        <end position="21"/>
    </location>
</feature>
<dbReference type="CDD" id="cd14737">
    <property type="entry name" value="PAAR_1"/>
    <property type="match status" value="1"/>
</dbReference>
<dbReference type="RefSeq" id="WP_055467284.1">
    <property type="nucleotide sequence ID" value="NZ_LKHS01000045.1"/>
</dbReference>
<evidence type="ECO:0008006" key="4">
    <source>
        <dbReference type="Google" id="ProtNLM"/>
    </source>
</evidence>
<dbReference type="Pfam" id="PF05488">
    <property type="entry name" value="PAAR_motif"/>
    <property type="match status" value="1"/>
</dbReference>
<accession>A0A0Q2QU26</accession>
<dbReference type="EMBL" id="LKHS01000045">
    <property type="protein sequence ID" value="KQH83525.1"/>
    <property type="molecule type" value="Genomic_DNA"/>
</dbReference>
<gene>
    <name evidence="2" type="ORF">AMR76_22445</name>
</gene>
<evidence type="ECO:0000256" key="1">
    <source>
        <dbReference type="SAM" id="MobiDB-lite"/>
    </source>
</evidence>
<comment type="caution">
    <text evidence="2">The sequence shown here is derived from an EMBL/GenBank/DDBJ whole genome shotgun (WGS) entry which is preliminary data.</text>
</comment>
<evidence type="ECO:0000313" key="3">
    <source>
        <dbReference type="Proteomes" id="UP000051221"/>
    </source>
</evidence>
<evidence type="ECO:0000313" key="2">
    <source>
        <dbReference type="EMBL" id="KQH83525.1"/>
    </source>
</evidence>
<dbReference type="InParanoid" id="A0A0Q2QU26"/>